<feature type="compositionally biased region" description="Basic residues" evidence="1">
    <location>
        <begin position="182"/>
        <end position="199"/>
    </location>
</feature>
<keyword evidence="3" id="KW-1185">Reference proteome</keyword>
<dbReference type="EMBL" id="JALJOU010000026">
    <property type="protein sequence ID" value="KAK9836154.1"/>
    <property type="molecule type" value="Genomic_DNA"/>
</dbReference>
<dbReference type="AlphaFoldDB" id="A0AAW1RR30"/>
<organism evidence="2 3">
    <name type="scientific">Elliptochloris bilobata</name>
    <dbReference type="NCBI Taxonomy" id="381761"/>
    <lineage>
        <taxon>Eukaryota</taxon>
        <taxon>Viridiplantae</taxon>
        <taxon>Chlorophyta</taxon>
        <taxon>core chlorophytes</taxon>
        <taxon>Trebouxiophyceae</taxon>
        <taxon>Trebouxiophyceae incertae sedis</taxon>
        <taxon>Elliptochloris clade</taxon>
        <taxon>Elliptochloris</taxon>
    </lineage>
</organism>
<dbReference type="PANTHER" id="PTHR34348">
    <property type="entry name" value="SURFEIT LOCUS PROTEIN 2"/>
    <property type="match status" value="1"/>
</dbReference>
<dbReference type="InterPro" id="IPR008833">
    <property type="entry name" value="Surf2"/>
</dbReference>
<evidence type="ECO:0000256" key="1">
    <source>
        <dbReference type="SAM" id="MobiDB-lite"/>
    </source>
</evidence>
<evidence type="ECO:0008006" key="4">
    <source>
        <dbReference type="Google" id="ProtNLM"/>
    </source>
</evidence>
<accession>A0AAW1RR30</accession>
<evidence type="ECO:0000313" key="3">
    <source>
        <dbReference type="Proteomes" id="UP001445335"/>
    </source>
</evidence>
<proteinExistence type="predicted"/>
<feature type="region of interest" description="Disordered" evidence="1">
    <location>
        <begin position="178"/>
        <end position="199"/>
    </location>
</feature>
<protein>
    <recommendedName>
        <fullName evidence="4">Surfeit locus protein 2</fullName>
    </recommendedName>
</protein>
<dbReference type="Proteomes" id="UP001445335">
    <property type="component" value="Unassembled WGS sequence"/>
</dbReference>
<comment type="caution">
    <text evidence="2">The sequence shown here is derived from an EMBL/GenBank/DDBJ whole genome shotgun (WGS) entry which is preliminary data.</text>
</comment>
<dbReference type="Pfam" id="PF05477">
    <property type="entry name" value="SURF2"/>
    <property type="match status" value="1"/>
</dbReference>
<reference evidence="2 3" key="1">
    <citation type="journal article" date="2024" name="Nat. Commun.">
        <title>Phylogenomics reveals the evolutionary origins of lichenization in chlorophyte algae.</title>
        <authorList>
            <person name="Puginier C."/>
            <person name="Libourel C."/>
            <person name="Otte J."/>
            <person name="Skaloud P."/>
            <person name="Haon M."/>
            <person name="Grisel S."/>
            <person name="Petersen M."/>
            <person name="Berrin J.G."/>
            <person name="Delaux P.M."/>
            <person name="Dal Grande F."/>
            <person name="Keller J."/>
        </authorList>
    </citation>
    <scope>NUCLEOTIDE SEQUENCE [LARGE SCALE GENOMIC DNA]</scope>
    <source>
        <strain evidence="2 3">SAG 245.80</strain>
    </source>
</reference>
<dbReference type="PANTHER" id="PTHR34348:SF1">
    <property type="entry name" value="SURFEIT LOCUS PROTEIN 2"/>
    <property type="match status" value="1"/>
</dbReference>
<name>A0AAW1RR30_9CHLO</name>
<evidence type="ECO:0000313" key="2">
    <source>
        <dbReference type="EMBL" id="KAK9836154.1"/>
    </source>
</evidence>
<gene>
    <name evidence="2" type="ORF">WJX81_005336</name>
</gene>
<sequence length="199" mass="22210">MDLLQHVDRPYFKAEAGRITCTLNGHTLPAVEEAIRTFTNGARYRRLRALAEQQAALSQYEPLLVQSRNFPDKLFCTLTCLIVNKKKSSIEKHMQGRKYRKAMELRERGEHELMEEPDLESSEEDQEGADIVVMETRCVGGDDEMNAAPSGAALDACMDVDAPKLGGALAADAMAVKSAAVQRRKPGRARPSRPKRVRR</sequence>